<evidence type="ECO:0000256" key="5">
    <source>
        <dbReference type="RuleBase" id="RU000416"/>
    </source>
</evidence>
<dbReference type="NCBIfam" id="TIGR00675">
    <property type="entry name" value="dcm"/>
    <property type="match status" value="1"/>
</dbReference>
<evidence type="ECO:0000256" key="1">
    <source>
        <dbReference type="ARBA" id="ARBA00022603"/>
    </source>
</evidence>
<comment type="similarity">
    <text evidence="4 5">Belongs to the class I-like SAM-binding methyltransferase superfamily. C5-methyltransferase family.</text>
</comment>
<dbReference type="InterPro" id="IPR050750">
    <property type="entry name" value="C5-MTase"/>
</dbReference>
<dbReference type="GO" id="GO:0008168">
    <property type="term" value="F:methyltransferase activity"/>
    <property type="evidence" value="ECO:0007669"/>
    <property type="project" value="UniProtKB-KW"/>
</dbReference>
<organism evidence="6 7">
    <name type="scientific">Coptis chinensis</name>
    <dbReference type="NCBI Taxonomy" id="261450"/>
    <lineage>
        <taxon>Eukaryota</taxon>
        <taxon>Viridiplantae</taxon>
        <taxon>Streptophyta</taxon>
        <taxon>Embryophyta</taxon>
        <taxon>Tracheophyta</taxon>
        <taxon>Spermatophyta</taxon>
        <taxon>Magnoliopsida</taxon>
        <taxon>Ranunculales</taxon>
        <taxon>Ranunculaceae</taxon>
        <taxon>Coptidoideae</taxon>
        <taxon>Coptis</taxon>
    </lineage>
</organism>
<dbReference type="GO" id="GO:0032259">
    <property type="term" value="P:methylation"/>
    <property type="evidence" value="ECO:0007669"/>
    <property type="project" value="UniProtKB-KW"/>
</dbReference>
<keyword evidence="7" id="KW-1185">Reference proteome</keyword>
<dbReference type="OrthoDB" id="414133at2759"/>
<dbReference type="GO" id="GO:0005634">
    <property type="term" value="C:nucleus"/>
    <property type="evidence" value="ECO:0007669"/>
    <property type="project" value="TreeGrafter"/>
</dbReference>
<evidence type="ECO:0000313" key="6">
    <source>
        <dbReference type="EMBL" id="KAF9612634.1"/>
    </source>
</evidence>
<dbReference type="Gene3D" id="3.90.120.10">
    <property type="entry name" value="DNA Methylase, subunit A, domain 2"/>
    <property type="match status" value="1"/>
</dbReference>
<dbReference type="PANTHER" id="PTHR46098">
    <property type="entry name" value="TRNA (CYTOSINE(38)-C(5))-METHYLTRANSFERASE"/>
    <property type="match status" value="1"/>
</dbReference>
<evidence type="ECO:0000256" key="2">
    <source>
        <dbReference type="ARBA" id="ARBA00022679"/>
    </source>
</evidence>
<dbReference type="SUPFAM" id="SSF53335">
    <property type="entry name" value="S-adenosyl-L-methionine-dependent methyltransferases"/>
    <property type="match status" value="1"/>
</dbReference>
<gene>
    <name evidence="6" type="ORF">IFM89_003076</name>
</gene>
<protein>
    <submittedName>
        <fullName evidence="6">Uncharacterized protein</fullName>
    </submittedName>
</protein>
<accession>A0A835I961</accession>
<dbReference type="PROSITE" id="PS51679">
    <property type="entry name" value="SAM_MT_C5"/>
    <property type="match status" value="1"/>
</dbReference>
<name>A0A835I961_9MAGN</name>
<evidence type="ECO:0000313" key="7">
    <source>
        <dbReference type="Proteomes" id="UP000631114"/>
    </source>
</evidence>
<dbReference type="Pfam" id="PF00145">
    <property type="entry name" value="DNA_methylase"/>
    <property type="match status" value="1"/>
</dbReference>
<dbReference type="Gene3D" id="3.40.50.150">
    <property type="entry name" value="Vaccinia Virus protein VP39"/>
    <property type="match status" value="1"/>
</dbReference>
<dbReference type="Proteomes" id="UP000631114">
    <property type="component" value="Unassembled WGS sequence"/>
</dbReference>
<dbReference type="EMBL" id="JADFTS010000003">
    <property type="protein sequence ID" value="KAF9612634.1"/>
    <property type="molecule type" value="Genomic_DNA"/>
</dbReference>
<comment type="caution">
    <text evidence="6">The sequence shown here is derived from an EMBL/GenBank/DDBJ whole genome shotgun (WGS) entry which is preliminary data.</text>
</comment>
<proteinExistence type="inferred from homology"/>
<dbReference type="InterPro" id="IPR029063">
    <property type="entry name" value="SAM-dependent_MTases_sf"/>
</dbReference>
<feature type="active site" evidence="4">
    <location>
        <position position="83"/>
    </location>
</feature>
<keyword evidence="3 4" id="KW-0949">S-adenosyl-L-methionine</keyword>
<dbReference type="InterPro" id="IPR001525">
    <property type="entry name" value="C5_MeTfrase"/>
</dbReference>
<evidence type="ECO:0000256" key="4">
    <source>
        <dbReference type="PROSITE-ProRule" id="PRU01016"/>
    </source>
</evidence>
<evidence type="ECO:0000256" key="3">
    <source>
        <dbReference type="ARBA" id="ARBA00022691"/>
    </source>
</evidence>
<keyword evidence="2 4" id="KW-0808">Transferase</keyword>
<reference evidence="6 7" key="1">
    <citation type="submission" date="2020-10" db="EMBL/GenBank/DDBJ databases">
        <title>The Coptis chinensis genome and diversification of protoberbering-type alkaloids.</title>
        <authorList>
            <person name="Wang B."/>
            <person name="Shu S."/>
            <person name="Song C."/>
            <person name="Liu Y."/>
        </authorList>
    </citation>
    <scope>NUCLEOTIDE SEQUENCE [LARGE SCALE GENOMIC DNA]</scope>
    <source>
        <strain evidence="6">HL-2020</strain>
        <tissue evidence="6">Leaf</tissue>
    </source>
</reference>
<dbReference type="PANTHER" id="PTHR46098:SF1">
    <property type="entry name" value="TRNA (CYTOSINE(38)-C(5))-METHYLTRANSFERASE"/>
    <property type="match status" value="1"/>
</dbReference>
<dbReference type="PRINTS" id="PR00105">
    <property type="entry name" value="C5METTRFRASE"/>
</dbReference>
<keyword evidence="1 4" id="KW-0489">Methyltransferase</keyword>
<dbReference type="AlphaFoldDB" id="A0A835I961"/>
<sequence length="438" mass="49850">MAGEEEEPWRVLEFYSGIGGMRYSMMRAGVEATMVEAFDINDKANDVYQHNFGRRPYQGNIQNLTAAELDNYRAHAWLLSPPCQPYTRQGLQKDSGDARASSFIKILDLIPEMSSPPNMLFVENVVGFETSDTHKQMIEILVRTGFITQEFILTPLQFGVPYSRPRYFCLTKVLEYAIQWLCFSFLKNDIPIIEKITMKRGADTKSYTAATVVIRGHESAPIAPLAKRKPSIFQNPHVNNQLVWTPSPLLEIDVSTWIDGHDESHERWKEWLQSCKPIENFLELNTPSYQSKSSDCDAATVFCEPLGREVEENGSGYRCPDQYVVPLSLIERLGSAMDIVYPDSKRCCCFTKSYFRYVKGTGSLLATVQPQKMDKVSSLKEQGLRYFTPREVANLHSLPEDFQFPPHISLKQQYALMGNSLSIAVVAPLLRYLFTESL</sequence>